<keyword evidence="3" id="KW-1185">Reference proteome</keyword>
<dbReference type="SUPFAM" id="SSF51182">
    <property type="entry name" value="RmlC-like cupins"/>
    <property type="match status" value="1"/>
</dbReference>
<comment type="caution">
    <text evidence="2">The sequence shown here is derived from an EMBL/GenBank/DDBJ whole genome shotgun (WGS) entry which is preliminary data.</text>
</comment>
<dbReference type="PANTHER" id="PTHR43698">
    <property type="entry name" value="RIBD C-TERMINAL DOMAIN CONTAINING PROTEIN"/>
    <property type="match status" value="1"/>
</dbReference>
<proteinExistence type="predicted"/>
<name>A0ABS5HIW7_9BACT</name>
<dbReference type="Gene3D" id="2.60.120.10">
    <property type="entry name" value="Jelly Rolls"/>
    <property type="match status" value="1"/>
</dbReference>
<dbReference type="CDD" id="cd02233">
    <property type="entry name" value="cupin_HNL-like"/>
    <property type="match status" value="1"/>
</dbReference>
<accession>A0ABS5HIW7</accession>
<dbReference type="InterPro" id="IPR011051">
    <property type="entry name" value="RmlC_Cupin_sf"/>
</dbReference>
<evidence type="ECO:0000259" key="1">
    <source>
        <dbReference type="Pfam" id="PF07883"/>
    </source>
</evidence>
<evidence type="ECO:0000313" key="2">
    <source>
        <dbReference type="EMBL" id="MBR8464214.1"/>
    </source>
</evidence>
<dbReference type="PANTHER" id="PTHR43698:SF1">
    <property type="entry name" value="BLL4564 PROTEIN"/>
    <property type="match status" value="1"/>
</dbReference>
<dbReference type="Pfam" id="PF07883">
    <property type="entry name" value="Cupin_2"/>
    <property type="match status" value="1"/>
</dbReference>
<sequence>MKQEGQMLIKKAEQEEFVGRSEFFTGNVIIKKIFDSTQYANFGASLVHFKKGARTVWHTHPAGQRFIVTKGVIYTGTKDGILQVAHEGDAVLCPPDVEHFHGAGFKDIGEHIALTLEKDGKNVTWLESISDEEYAKFIAKADKQDVKK</sequence>
<dbReference type="Proteomes" id="UP000682951">
    <property type="component" value="Unassembled WGS sequence"/>
</dbReference>
<evidence type="ECO:0000313" key="3">
    <source>
        <dbReference type="Proteomes" id="UP000682951"/>
    </source>
</evidence>
<dbReference type="RefSeq" id="WP_212139745.1">
    <property type="nucleotide sequence ID" value="NZ_JAGSSW010000006.1"/>
</dbReference>
<reference evidence="2 3" key="1">
    <citation type="submission" date="2021-04" db="EMBL/GenBank/DDBJ databases">
        <title>Molecular and phenotypic characterization and identification of bacterial isolates recovered from the Anatolian ground squirrels (Spermophilus xanthoprymnus) and which have the potential to form a new species in the Campylobacter genus.</title>
        <authorList>
            <person name="Aydin F."/>
            <person name="Abay S."/>
            <person name="Kayman T."/>
            <person name="Karakaya E."/>
            <person name="Mustak H.K."/>
            <person name="Mustak I.B."/>
            <person name="Bilgin N."/>
            <person name="Duzler A."/>
            <person name="Sahin O."/>
            <person name="Guran O."/>
            <person name="Saticioglu I.B."/>
        </authorList>
    </citation>
    <scope>NUCLEOTIDE SEQUENCE [LARGE SCALE GENOMIC DNA]</scope>
    <source>
        <strain evidence="3">faydin-G24</strain>
    </source>
</reference>
<dbReference type="InterPro" id="IPR014710">
    <property type="entry name" value="RmlC-like_jellyroll"/>
</dbReference>
<dbReference type="EMBL" id="JAGSSW010000006">
    <property type="protein sequence ID" value="MBR8464214.1"/>
    <property type="molecule type" value="Genomic_DNA"/>
</dbReference>
<feature type="domain" description="Cupin type-2" evidence="1">
    <location>
        <begin position="46"/>
        <end position="101"/>
    </location>
</feature>
<dbReference type="InterPro" id="IPR013096">
    <property type="entry name" value="Cupin_2"/>
</dbReference>
<gene>
    <name evidence="2" type="ORF">KDD93_06525</name>
</gene>
<organism evidence="2 3">
    <name type="scientific">Campylobacter anatolicus</name>
    <dbReference type="NCBI Taxonomy" id="2829105"/>
    <lineage>
        <taxon>Bacteria</taxon>
        <taxon>Pseudomonadati</taxon>
        <taxon>Campylobacterota</taxon>
        <taxon>Epsilonproteobacteria</taxon>
        <taxon>Campylobacterales</taxon>
        <taxon>Campylobacteraceae</taxon>
        <taxon>Campylobacter</taxon>
    </lineage>
</organism>
<protein>
    <submittedName>
        <fullName evidence="2">Cupin domain-containing protein</fullName>
    </submittedName>
</protein>
<dbReference type="InterPro" id="IPR047263">
    <property type="entry name" value="HNL-like_cupin"/>
</dbReference>